<keyword evidence="1" id="KW-0812">Transmembrane</keyword>
<keyword evidence="1" id="KW-1133">Transmembrane helix</keyword>
<proteinExistence type="predicted"/>
<gene>
    <name evidence="2" type="ORF">CARG_02445</name>
</gene>
<evidence type="ECO:0000256" key="1">
    <source>
        <dbReference type="SAM" id="Phobius"/>
    </source>
</evidence>
<dbReference type="AlphaFoldDB" id="U3GXD4"/>
<feature type="transmembrane region" description="Helical" evidence="1">
    <location>
        <begin position="12"/>
        <end position="38"/>
    </location>
</feature>
<sequence>MRNANTPPLWEQLAMSVVMLAGLWLFIIFFVAVADLIAG</sequence>
<dbReference type="EMBL" id="CP006365">
    <property type="protein sequence ID" value="AGU14651.1"/>
    <property type="molecule type" value="Genomic_DNA"/>
</dbReference>
<dbReference type="HOGENOM" id="CLU_3308097_0_0_11"/>
<accession>U3GXD4</accession>
<keyword evidence="3" id="KW-1185">Reference proteome</keyword>
<reference evidence="2 3" key="1">
    <citation type="journal article" date="2013" name="Genome Announc.">
        <title>Whole-Genome Sequence of the Clinical Strain Corynebacterium argentoratense DSM 44202, Isolated from a Human Throat Specimen.</title>
        <authorList>
            <person name="Bomholt C."/>
            <person name="Glaub A."/>
            <person name="Gravermann K."/>
            <person name="Albersmeier A."/>
            <person name="Brinkrolf K."/>
            <person name="Ruckert C."/>
            <person name="Tauch A."/>
        </authorList>
    </citation>
    <scope>NUCLEOTIDE SEQUENCE [LARGE SCALE GENOMIC DNA]</scope>
    <source>
        <strain evidence="2">DSM 44202</strain>
    </source>
</reference>
<protein>
    <submittedName>
        <fullName evidence="2">Uncharacterized protein</fullName>
    </submittedName>
</protein>
<dbReference type="PATRIC" id="fig|1348662.3.peg.485"/>
<evidence type="ECO:0000313" key="2">
    <source>
        <dbReference type="EMBL" id="AGU14651.1"/>
    </source>
</evidence>
<dbReference type="KEGG" id="caz:CARG_02445"/>
<organism evidence="2 3">
    <name type="scientific">Corynebacterium argentoratense DSM 44202</name>
    <dbReference type="NCBI Taxonomy" id="1348662"/>
    <lineage>
        <taxon>Bacteria</taxon>
        <taxon>Bacillati</taxon>
        <taxon>Actinomycetota</taxon>
        <taxon>Actinomycetes</taxon>
        <taxon>Mycobacteriales</taxon>
        <taxon>Corynebacteriaceae</taxon>
        <taxon>Corynebacterium</taxon>
    </lineage>
</organism>
<evidence type="ECO:0000313" key="3">
    <source>
        <dbReference type="Proteomes" id="UP000016943"/>
    </source>
</evidence>
<name>U3GXD4_9CORY</name>
<keyword evidence="1" id="KW-0472">Membrane</keyword>
<dbReference type="Proteomes" id="UP000016943">
    <property type="component" value="Chromosome"/>
</dbReference>